<evidence type="ECO:0000256" key="4">
    <source>
        <dbReference type="PIRSR" id="PIRSR600898-1"/>
    </source>
</evidence>
<dbReference type="EMBL" id="ML178834">
    <property type="protein sequence ID" value="TFK99347.1"/>
    <property type="molecule type" value="Genomic_DNA"/>
</dbReference>
<evidence type="ECO:0000256" key="2">
    <source>
        <dbReference type="ARBA" id="ARBA00022723"/>
    </source>
</evidence>
<keyword evidence="3 4" id="KW-0408">Iron</keyword>
<comment type="similarity">
    <text evidence="1">Belongs to the indoleamine 2,3-dioxygenase family.</text>
</comment>
<keyword evidence="2 4" id="KW-0479">Metal-binding</keyword>
<sequence length="445" mass="50418">MTIDDSGLLAYDIDPVTGFLPRETPIERLPPQWEIWEKTLDSALALKLNVGQKYDITPDAVKRAAGWRESVRKLPILSVEDLKTSPDPVIRRAHLVLAFIFHIFIHTHTPLEPIVIPSSLGVPLIRVSNHLDIPPDVTYADTVIYNWRPKDPSLSLSTKNFQSQVLFSGLLDEEEFYLASTKIEFAGVEAMEILRVTMRDLALGRLEVDVAVERLERFKAVVMNLKGLLMDVRKGCRPNDYYNDVRPWLSGQDSDPNKRIWIFEGLEEHNIPHPPELSGPSAGQSCLIHVLDAFLGIVHPRSHPDEPSFQERMMLYMPCRHRAFLQERMLNQAKGTSLREFVHARAEGEGGLQLLEAYNAAVKAMKEFRDGHMIISVMYIVNPARKAQKARAAREALNVPSVDEEKEELQEKVNDGAYVLRGTGGTDLVQFLKDVRVNTVETYLK</sequence>
<accession>A0A5C3QDU5</accession>
<keyword evidence="6" id="KW-1185">Reference proteome</keyword>
<dbReference type="GO" id="GO:0033754">
    <property type="term" value="F:indoleamine 2,3-dioxygenase activity"/>
    <property type="evidence" value="ECO:0007669"/>
    <property type="project" value="TreeGrafter"/>
</dbReference>
<evidence type="ECO:0000313" key="5">
    <source>
        <dbReference type="EMBL" id="TFK99347.1"/>
    </source>
</evidence>
<dbReference type="SUPFAM" id="SSF140959">
    <property type="entry name" value="Indolic compounds 2,3-dioxygenase-like"/>
    <property type="match status" value="1"/>
</dbReference>
<proteinExistence type="inferred from homology"/>
<dbReference type="STRING" id="1884261.A0A5C3QDU5"/>
<name>A0A5C3QDU5_9AGAR</name>
<keyword evidence="5" id="KW-0560">Oxidoreductase</keyword>
<keyword evidence="5" id="KW-0223">Dioxygenase</keyword>
<dbReference type="InterPro" id="IPR000898">
    <property type="entry name" value="Indolamine_dOase"/>
</dbReference>
<gene>
    <name evidence="5" type="ORF">BDV98DRAFT_606196</name>
</gene>
<dbReference type="GO" id="GO:0034354">
    <property type="term" value="P:'de novo' NAD+ biosynthetic process from L-tryptophan"/>
    <property type="evidence" value="ECO:0007669"/>
    <property type="project" value="TreeGrafter"/>
</dbReference>
<keyword evidence="4" id="KW-0349">Heme</keyword>
<evidence type="ECO:0000256" key="3">
    <source>
        <dbReference type="ARBA" id="ARBA00023004"/>
    </source>
</evidence>
<evidence type="ECO:0000256" key="1">
    <source>
        <dbReference type="ARBA" id="ARBA00007119"/>
    </source>
</evidence>
<evidence type="ECO:0000313" key="6">
    <source>
        <dbReference type="Proteomes" id="UP000305067"/>
    </source>
</evidence>
<reference evidence="5 6" key="1">
    <citation type="journal article" date="2019" name="Nat. Ecol. Evol.">
        <title>Megaphylogeny resolves global patterns of mushroom evolution.</title>
        <authorList>
            <person name="Varga T."/>
            <person name="Krizsan K."/>
            <person name="Foldi C."/>
            <person name="Dima B."/>
            <person name="Sanchez-Garcia M."/>
            <person name="Sanchez-Ramirez S."/>
            <person name="Szollosi G.J."/>
            <person name="Szarkandi J.G."/>
            <person name="Papp V."/>
            <person name="Albert L."/>
            <person name="Andreopoulos W."/>
            <person name="Angelini C."/>
            <person name="Antonin V."/>
            <person name="Barry K.W."/>
            <person name="Bougher N.L."/>
            <person name="Buchanan P."/>
            <person name="Buyck B."/>
            <person name="Bense V."/>
            <person name="Catcheside P."/>
            <person name="Chovatia M."/>
            <person name="Cooper J."/>
            <person name="Damon W."/>
            <person name="Desjardin D."/>
            <person name="Finy P."/>
            <person name="Geml J."/>
            <person name="Haridas S."/>
            <person name="Hughes K."/>
            <person name="Justo A."/>
            <person name="Karasinski D."/>
            <person name="Kautmanova I."/>
            <person name="Kiss B."/>
            <person name="Kocsube S."/>
            <person name="Kotiranta H."/>
            <person name="LaButti K.M."/>
            <person name="Lechner B.E."/>
            <person name="Liimatainen K."/>
            <person name="Lipzen A."/>
            <person name="Lukacs Z."/>
            <person name="Mihaltcheva S."/>
            <person name="Morgado L.N."/>
            <person name="Niskanen T."/>
            <person name="Noordeloos M.E."/>
            <person name="Ohm R.A."/>
            <person name="Ortiz-Santana B."/>
            <person name="Ovrebo C."/>
            <person name="Racz N."/>
            <person name="Riley R."/>
            <person name="Savchenko A."/>
            <person name="Shiryaev A."/>
            <person name="Soop K."/>
            <person name="Spirin V."/>
            <person name="Szebenyi C."/>
            <person name="Tomsovsky M."/>
            <person name="Tulloss R.E."/>
            <person name="Uehling J."/>
            <person name="Grigoriev I.V."/>
            <person name="Vagvolgyi C."/>
            <person name="Papp T."/>
            <person name="Martin F.M."/>
            <person name="Miettinen O."/>
            <person name="Hibbett D.S."/>
            <person name="Nagy L.G."/>
        </authorList>
    </citation>
    <scope>NUCLEOTIDE SEQUENCE [LARGE SCALE GENOMIC DNA]</scope>
    <source>
        <strain evidence="5 6">CBS 309.79</strain>
    </source>
</reference>
<protein>
    <submittedName>
        <fullName evidence="5">Indoleamine 2,3-dioxygenase</fullName>
    </submittedName>
</protein>
<dbReference type="InterPro" id="IPR037217">
    <property type="entry name" value="Trp/Indoleamine_2_3_dOase-like"/>
</dbReference>
<dbReference type="OrthoDB" id="540174at2759"/>
<dbReference type="Pfam" id="PF01231">
    <property type="entry name" value="IDO"/>
    <property type="match status" value="1"/>
</dbReference>
<dbReference type="GO" id="GO:0019441">
    <property type="term" value="P:L-tryptophan catabolic process to kynurenine"/>
    <property type="evidence" value="ECO:0007669"/>
    <property type="project" value="InterPro"/>
</dbReference>
<dbReference type="GO" id="GO:0046872">
    <property type="term" value="F:metal ion binding"/>
    <property type="evidence" value="ECO:0007669"/>
    <property type="project" value="UniProtKB-KW"/>
</dbReference>
<dbReference type="AlphaFoldDB" id="A0A5C3QDU5"/>
<dbReference type="Gene3D" id="1.20.58.480">
    <property type="match status" value="1"/>
</dbReference>
<dbReference type="GO" id="GO:0005737">
    <property type="term" value="C:cytoplasm"/>
    <property type="evidence" value="ECO:0007669"/>
    <property type="project" value="TreeGrafter"/>
</dbReference>
<dbReference type="GO" id="GO:0020037">
    <property type="term" value="F:heme binding"/>
    <property type="evidence" value="ECO:0007669"/>
    <property type="project" value="InterPro"/>
</dbReference>
<feature type="binding site" description="proximal binding residue" evidence="4">
    <location>
        <position position="372"/>
    </location>
    <ligand>
        <name>heme b</name>
        <dbReference type="ChEBI" id="CHEBI:60344"/>
    </ligand>
    <ligandPart>
        <name>Fe</name>
        <dbReference type="ChEBI" id="CHEBI:18248"/>
    </ligandPart>
</feature>
<dbReference type="PANTHER" id="PTHR28657:SF5">
    <property type="entry name" value="INDOLEAMINE 2,3-DIOXYGENASE"/>
    <property type="match status" value="1"/>
</dbReference>
<dbReference type="PANTHER" id="PTHR28657">
    <property type="entry name" value="INDOLEAMINE 2,3-DIOXYGENASE"/>
    <property type="match status" value="1"/>
</dbReference>
<organism evidence="5 6">
    <name type="scientific">Pterulicium gracile</name>
    <dbReference type="NCBI Taxonomy" id="1884261"/>
    <lineage>
        <taxon>Eukaryota</taxon>
        <taxon>Fungi</taxon>
        <taxon>Dikarya</taxon>
        <taxon>Basidiomycota</taxon>
        <taxon>Agaricomycotina</taxon>
        <taxon>Agaricomycetes</taxon>
        <taxon>Agaricomycetidae</taxon>
        <taxon>Agaricales</taxon>
        <taxon>Pleurotineae</taxon>
        <taxon>Pterulaceae</taxon>
        <taxon>Pterulicium</taxon>
    </lineage>
</organism>
<dbReference type="Proteomes" id="UP000305067">
    <property type="component" value="Unassembled WGS sequence"/>
</dbReference>